<accession>A0A5C6EGB9</accession>
<keyword evidence="2" id="KW-0812">Transmembrane</keyword>
<evidence type="ECO:0000313" key="4">
    <source>
        <dbReference type="Proteomes" id="UP000318288"/>
    </source>
</evidence>
<dbReference type="OrthoDB" id="111691at2"/>
<reference evidence="3 4" key="1">
    <citation type="submission" date="2019-02" db="EMBL/GenBank/DDBJ databases">
        <title>Deep-cultivation of Planctomycetes and their phenomic and genomic characterization uncovers novel biology.</title>
        <authorList>
            <person name="Wiegand S."/>
            <person name="Jogler M."/>
            <person name="Boedeker C."/>
            <person name="Pinto D."/>
            <person name="Vollmers J."/>
            <person name="Rivas-Marin E."/>
            <person name="Kohn T."/>
            <person name="Peeters S.H."/>
            <person name="Heuer A."/>
            <person name="Rast P."/>
            <person name="Oberbeckmann S."/>
            <person name="Bunk B."/>
            <person name="Jeske O."/>
            <person name="Meyerdierks A."/>
            <person name="Storesund J.E."/>
            <person name="Kallscheuer N."/>
            <person name="Luecker S."/>
            <person name="Lage O.M."/>
            <person name="Pohl T."/>
            <person name="Merkel B.J."/>
            <person name="Hornburger P."/>
            <person name="Mueller R.-W."/>
            <person name="Bruemmer F."/>
            <person name="Labrenz M."/>
            <person name="Spormann A.M."/>
            <person name="Op Den Camp H."/>
            <person name="Overmann J."/>
            <person name="Amann R."/>
            <person name="Jetten M.S.M."/>
            <person name="Mascher T."/>
            <person name="Medema M.H."/>
            <person name="Devos D.P."/>
            <person name="Kaster A.-K."/>
            <person name="Ovreas L."/>
            <person name="Rohde M."/>
            <person name="Galperin M.Y."/>
            <person name="Jogler C."/>
        </authorList>
    </citation>
    <scope>NUCLEOTIDE SEQUENCE [LARGE SCALE GENOMIC DNA]</scope>
    <source>
        <strain evidence="3 4">Poly51</strain>
    </source>
</reference>
<feature type="compositionally biased region" description="Basic and acidic residues" evidence="1">
    <location>
        <begin position="259"/>
        <end position="270"/>
    </location>
</feature>
<evidence type="ECO:0000313" key="3">
    <source>
        <dbReference type="EMBL" id="TWU46279.1"/>
    </source>
</evidence>
<keyword evidence="2" id="KW-1133">Transmembrane helix</keyword>
<dbReference type="PANTHER" id="PTHR34219:SF1">
    <property type="entry name" value="PEPSY DOMAIN-CONTAINING PROTEIN"/>
    <property type="match status" value="1"/>
</dbReference>
<dbReference type="EMBL" id="SJPW01000008">
    <property type="protein sequence ID" value="TWU46279.1"/>
    <property type="molecule type" value="Genomic_DNA"/>
</dbReference>
<keyword evidence="2" id="KW-0472">Membrane</keyword>
<protein>
    <submittedName>
        <fullName evidence="3">PepSY-associated TM helix</fullName>
    </submittedName>
</protein>
<feature type="transmembrane region" description="Helical" evidence="2">
    <location>
        <begin position="213"/>
        <end position="232"/>
    </location>
</feature>
<gene>
    <name evidence="3" type="ORF">Poly51_56750</name>
</gene>
<dbReference type="Proteomes" id="UP000318288">
    <property type="component" value="Unassembled WGS sequence"/>
</dbReference>
<proteinExistence type="predicted"/>
<name>A0A5C6EGB9_9BACT</name>
<feature type="region of interest" description="Disordered" evidence="1">
    <location>
        <begin position="248"/>
        <end position="284"/>
    </location>
</feature>
<organism evidence="3 4">
    <name type="scientific">Rubripirellula tenax</name>
    <dbReference type="NCBI Taxonomy" id="2528015"/>
    <lineage>
        <taxon>Bacteria</taxon>
        <taxon>Pseudomonadati</taxon>
        <taxon>Planctomycetota</taxon>
        <taxon>Planctomycetia</taxon>
        <taxon>Pirellulales</taxon>
        <taxon>Pirellulaceae</taxon>
        <taxon>Rubripirellula</taxon>
    </lineage>
</organism>
<dbReference type="Pfam" id="PF03929">
    <property type="entry name" value="PepSY_TM"/>
    <property type="match status" value="1"/>
</dbReference>
<keyword evidence="4" id="KW-1185">Reference proteome</keyword>
<sequence>MNDSPSTQSKPSGRRQWPDYASVWRWHFYAGVFCIPFVIVLSISGTIYLYRPQIEAWQERHYDQLPVDGRSPISLMRQVESAVASVDGGRFVLAERPHAFDDSDPTTSATRVIVDRGGDRLRIFVHPIDGSVLGTVEEDQRFVRVVRRIHGELLLGKRGSYLVELAASWTIVMVLTGLVLWLPRKFQLAGVVYPRWNAKGKSFWKDIHSVGGLWASGLIVFLVATGLPWSLFWGDYFKSIRKVTGTTHASSHWDNGSPKGEHANHEEKRPARSGSPPWRSPIPDPSTFHLSQIDRVAPFAQSLNWLPPITLAPPSNGGSIWTIKSETANRPHQQTLRYDAESQEPVGVETFADRHWVDRVVGQGIALHEGQRFGLANQLIASAVTGMLLILSVTGIVLWWRRRDSFGLSPPASISRHGRITDRISRGRCIGLGLAVIGLTIYLPLFGLSLVVVLLLDGLVFTRFTPLAIWLGRRCAAVGP</sequence>
<feature type="transmembrane region" description="Helical" evidence="2">
    <location>
        <begin position="430"/>
        <end position="456"/>
    </location>
</feature>
<comment type="caution">
    <text evidence="3">The sequence shown here is derived from an EMBL/GenBank/DDBJ whole genome shotgun (WGS) entry which is preliminary data.</text>
</comment>
<dbReference type="AlphaFoldDB" id="A0A5C6EGB9"/>
<dbReference type="RefSeq" id="WP_146462046.1">
    <property type="nucleotide sequence ID" value="NZ_SJPW01000008.1"/>
</dbReference>
<feature type="transmembrane region" description="Helical" evidence="2">
    <location>
        <begin position="161"/>
        <end position="182"/>
    </location>
</feature>
<dbReference type="InterPro" id="IPR005625">
    <property type="entry name" value="PepSY-ass_TM"/>
</dbReference>
<feature type="transmembrane region" description="Helical" evidence="2">
    <location>
        <begin position="379"/>
        <end position="400"/>
    </location>
</feature>
<dbReference type="PANTHER" id="PTHR34219">
    <property type="entry name" value="IRON-REGULATED INNER MEMBRANE PROTEIN-RELATED"/>
    <property type="match status" value="1"/>
</dbReference>
<evidence type="ECO:0000256" key="2">
    <source>
        <dbReference type="SAM" id="Phobius"/>
    </source>
</evidence>
<evidence type="ECO:0000256" key="1">
    <source>
        <dbReference type="SAM" id="MobiDB-lite"/>
    </source>
</evidence>
<feature type="transmembrane region" description="Helical" evidence="2">
    <location>
        <begin position="26"/>
        <end position="50"/>
    </location>
</feature>